<sequence>MLEKHVSKVVKPLKGAQVDTDSFSEALKPRHVALSLVGEPVMYPRMADFLRVMHSPPYSMSTFLVTNGQHPEELGSLPQVTQLYISIDAPNSEKLKK</sequence>
<dbReference type="RefSeq" id="XP_002773508.1">
    <property type="nucleotide sequence ID" value="XM_002773462.1"/>
</dbReference>
<evidence type="ECO:0000313" key="2">
    <source>
        <dbReference type="Proteomes" id="UP000007800"/>
    </source>
</evidence>
<accession>C5LD70</accession>
<dbReference type="PANTHER" id="PTHR13930">
    <property type="entry name" value="S-ADENOSYL-L-METHIONINE-DEPENDENT TRNA 4-DEMETHYLWYOSINE SYNTHASE"/>
    <property type="match status" value="1"/>
</dbReference>
<feature type="non-terminal residue" evidence="1">
    <location>
        <position position="97"/>
    </location>
</feature>
<name>C5LD70_PERM5</name>
<keyword evidence="2" id="KW-1185">Reference proteome</keyword>
<dbReference type="InterPro" id="IPR034556">
    <property type="entry name" value="tRNA_wybutosine-synthase"/>
</dbReference>
<dbReference type="OrthoDB" id="271553at2759"/>
<gene>
    <name evidence="1" type="ORF">Pmar_PMAR014303</name>
</gene>
<dbReference type="InParanoid" id="C5LD70"/>
<dbReference type="GO" id="GO:0051539">
    <property type="term" value="F:4 iron, 4 sulfur cluster binding"/>
    <property type="evidence" value="ECO:0007669"/>
    <property type="project" value="InterPro"/>
</dbReference>
<dbReference type="AlphaFoldDB" id="C5LD70"/>
<dbReference type="GO" id="GO:0031591">
    <property type="term" value="P:wybutosine biosynthetic process"/>
    <property type="evidence" value="ECO:0007669"/>
    <property type="project" value="TreeGrafter"/>
</dbReference>
<dbReference type="GeneID" id="9041117"/>
<evidence type="ECO:0000313" key="1">
    <source>
        <dbReference type="EMBL" id="EER05324.1"/>
    </source>
</evidence>
<protein>
    <recommendedName>
        <fullName evidence="3">Radical SAM core domain-containing protein</fullName>
    </recommendedName>
</protein>
<dbReference type="InterPro" id="IPR013785">
    <property type="entry name" value="Aldolase_TIM"/>
</dbReference>
<proteinExistence type="predicted"/>
<organism evidence="2">
    <name type="scientific">Perkinsus marinus (strain ATCC 50983 / TXsc)</name>
    <dbReference type="NCBI Taxonomy" id="423536"/>
    <lineage>
        <taxon>Eukaryota</taxon>
        <taxon>Sar</taxon>
        <taxon>Alveolata</taxon>
        <taxon>Perkinsozoa</taxon>
        <taxon>Perkinsea</taxon>
        <taxon>Perkinsida</taxon>
        <taxon>Perkinsidae</taxon>
        <taxon>Perkinsus</taxon>
    </lineage>
</organism>
<dbReference type="Gene3D" id="3.20.20.70">
    <property type="entry name" value="Aldolase class I"/>
    <property type="match status" value="1"/>
</dbReference>
<evidence type="ECO:0008006" key="3">
    <source>
        <dbReference type="Google" id="ProtNLM"/>
    </source>
</evidence>
<reference evidence="1 2" key="1">
    <citation type="submission" date="2008-07" db="EMBL/GenBank/DDBJ databases">
        <authorList>
            <person name="El-Sayed N."/>
            <person name="Caler E."/>
            <person name="Inman J."/>
            <person name="Amedeo P."/>
            <person name="Hass B."/>
            <person name="Wortman J."/>
        </authorList>
    </citation>
    <scope>NUCLEOTIDE SEQUENCE [LARGE SCALE GENOMIC DNA]</scope>
    <source>
        <strain evidence="2">ATCC 50983 / TXsc</strain>
    </source>
</reference>
<dbReference type="Proteomes" id="UP000007800">
    <property type="component" value="Unassembled WGS sequence"/>
</dbReference>
<dbReference type="PANTHER" id="PTHR13930:SF0">
    <property type="entry name" value="S-ADENOSYL-L-METHIONINE-DEPENDENT TRNA 4-DEMETHYLWYOSINE SYNTHASE TYW1-RELATED"/>
    <property type="match status" value="1"/>
</dbReference>
<dbReference type="EMBL" id="GG680968">
    <property type="protein sequence ID" value="EER05324.1"/>
    <property type="molecule type" value="Genomic_DNA"/>
</dbReference>